<dbReference type="PANTHER" id="PTHR31609:SF1">
    <property type="entry name" value="CARBOHYDRATE DEACETYLASE"/>
    <property type="match status" value="1"/>
</dbReference>
<dbReference type="EMBL" id="JARFVA010000001">
    <property type="protein sequence ID" value="MDF0706092.1"/>
    <property type="molecule type" value="Genomic_DNA"/>
</dbReference>
<dbReference type="InterPro" id="IPR006879">
    <property type="entry name" value="YdjC-like"/>
</dbReference>
<keyword evidence="3" id="KW-0378">Hydrolase</keyword>
<evidence type="ECO:0000256" key="2">
    <source>
        <dbReference type="ARBA" id="ARBA00022723"/>
    </source>
</evidence>
<accession>A0ABT5XJU3</accession>
<name>A0ABT5XJU3_9FLAO</name>
<dbReference type="Gene3D" id="3.20.20.370">
    <property type="entry name" value="Glycoside hydrolase/deacetylase"/>
    <property type="match status" value="1"/>
</dbReference>
<dbReference type="PANTHER" id="PTHR31609">
    <property type="entry name" value="YDJC DEACETYLASE FAMILY MEMBER"/>
    <property type="match status" value="1"/>
</dbReference>
<dbReference type="InterPro" id="IPR011330">
    <property type="entry name" value="Glyco_hydro/deAcase_b/a-brl"/>
</dbReference>
<protein>
    <submittedName>
        <fullName evidence="6">Polysaccharide deacetylase family protein</fullName>
    </submittedName>
</protein>
<dbReference type="CDD" id="cd10802">
    <property type="entry name" value="YdjC_TTHB029_like"/>
    <property type="match status" value="1"/>
</dbReference>
<evidence type="ECO:0000313" key="6">
    <source>
        <dbReference type="EMBL" id="MDF0706092.1"/>
    </source>
</evidence>
<reference evidence="6 7" key="1">
    <citation type="submission" date="2023-03" db="EMBL/GenBank/DDBJ databases">
        <title>Muricauda XX sp. nov. and Muricauda XXX sp. nov., two novel species isolated from Okinawa Trough.</title>
        <authorList>
            <person name="Cao W."/>
            <person name="Deng X."/>
        </authorList>
    </citation>
    <scope>NUCLEOTIDE SEQUENCE [LARGE SCALE GENOMIC DNA]</scope>
    <source>
        <strain evidence="6 7">81s02</strain>
    </source>
</reference>
<dbReference type="Proteomes" id="UP001217083">
    <property type="component" value="Unassembled WGS sequence"/>
</dbReference>
<dbReference type="Pfam" id="PF04794">
    <property type="entry name" value="YdjC"/>
    <property type="match status" value="1"/>
</dbReference>
<evidence type="ECO:0000256" key="3">
    <source>
        <dbReference type="ARBA" id="ARBA00022801"/>
    </source>
</evidence>
<keyword evidence="7" id="KW-1185">Reference proteome</keyword>
<keyword evidence="2" id="KW-0479">Metal-binding</keyword>
<organism evidence="6 7">
    <name type="scientific">Flagellimonas okinawensis</name>
    <dbReference type="NCBI Taxonomy" id="3031324"/>
    <lineage>
        <taxon>Bacteria</taxon>
        <taxon>Pseudomonadati</taxon>
        <taxon>Bacteroidota</taxon>
        <taxon>Flavobacteriia</taxon>
        <taxon>Flavobacteriales</taxon>
        <taxon>Flavobacteriaceae</taxon>
        <taxon>Flagellimonas</taxon>
    </lineage>
</organism>
<sequence length="285" mass="32773">MNTAQRLGFDQNAKLLIIHADDAGLSHSENRATIQALEKGIVNSYSIMVPCPWFHEMAMIAQNNPQYDLGIHLTLTCEWENYRFGPVLPASEVSSLVDEHGHFFKKREQLLQNATPEDVEKELRAQLDKALGYGLSPTHIDSHMYSVGSHPEFFKIYQKLGEQYDLPVLVNEQLMQMVGLDPKDHLTEDDFVIDHTYVGEFQYFENEGLATFYQSVLEKMAPGINLILIYPAFDEQEMQGVTINHPNFGSEWRQQDFDFFTSESTRELLQKHNIQLVTWGELKTD</sequence>
<dbReference type="RefSeq" id="WP_275648198.1">
    <property type="nucleotide sequence ID" value="NZ_JARFVA010000001.1"/>
</dbReference>
<evidence type="ECO:0000256" key="4">
    <source>
        <dbReference type="ARBA" id="ARBA00022842"/>
    </source>
</evidence>
<proteinExistence type="predicted"/>
<evidence type="ECO:0000256" key="1">
    <source>
        <dbReference type="ARBA" id="ARBA00001946"/>
    </source>
</evidence>
<gene>
    <name evidence="6" type="ORF">PY091_02615</name>
</gene>
<keyword evidence="5" id="KW-0119">Carbohydrate metabolism</keyword>
<evidence type="ECO:0000256" key="5">
    <source>
        <dbReference type="ARBA" id="ARBA00023277"/>
    </source>
</evidence>
<comment type="cofactor">
    <cofactor evidence="1">
        <name>Mg(2+)</name>
        <dbReference type="ChEBI" id="CHEBI:18420"/>
    </cofactor>
</comment>
<dbReference type="SUPFAM" id="SSF88713">
    <property type="entry name" value="Glycoside hydrolase/deacetylase"/>
    <property type="match status" value="1"/>
</dbReference>
<evidence type="ECO:0000313" key="7">
    <source>
        <dbReference type="Proteomes" id="UP001217083"/>
    </source>
</evidence>
<keyword evidence="4" id="KW-0460">Magnesium</keyword>
<comment type="caution">
    <text evidence="6">The sequence shown here is derived from an EMBL/GenBank/DDBJ whole genome shotgun (WGS) entry which is preliminary data.</text>
</comment>